<evidence type="ECO:0000256" key="6">
    <source>
        <dbReference type="ARBA" id="ARBA00022679"/>
    </source>
</evidence>
<dbReference type="AlphaFoldDB" id="A0A511XM05"/>
<dbReference type="PANTHER" id="PTHR13693">
    <property type="entry name" value="CLASS II AMINOTRANSFERASE/8-AMINO-7-OXONONANOATE SYNTHASE"/>
    <property type="match status" value="1"/>
</dbReference>
<evidence type="ECO:0000313" key="14">
    <source>
        <dbReference type="EMBL" id="GEN63971.1"/>
    </source>
</evidence>
<dbReference type="GO" id="GO:0008710">
    <property type="term" value="F:8-amino-7-oxononanoate synthase activity"/>
    <property type="evidence" value="ECO:0007669"/>
    <property type="project" value="UniProtKB-EC"/>
</dbReference>
<dbReference type="InterPro" id="IPR001917">
    <property type="entry name" value="Aminotrans_II_pyridoxalP_BS"/>
</dbReference>
<name>A0A511XM05_9PROT</name>
<evidence type="ECO:0000256" key="3">
    <source>
        <dbReference type="ARBA" id="ARBA00010008"/>
    </source>
</evidence>
<evidence type="ECO:0000256" key="4">
    <source>
        <dbReference type="ARBA" id="ARBA00011738"/>
    </source>
</evidence>
<evidence type="ECO:0000256" key="12">
    <source>
        <dbReference type="RuleBase" id="RU003693"/>
    </source>
</evidence>
<dbReference type="InterPro" id="IPR004839">
    <property type="entry name" value="Aminotransferase_I/II_large"/>
</dbReference>
<evidence type="ECO:0000313" key="15">
    <source>
        <dbReference type="Proteomes" id="UP000321746"/>
    </source>
</evidence>
<accession>A0A511XM05</accession>
<protein>
    <recommendedName>
        <fullName evidence="5">8-amino-7-oxononanoate synthase</fullName>
        <ecNumber evidence="5">2.3.1.47</ecNumber>
    </recommendedName>
    <alternativeName>
        <fullName evidence="9">7-keto-8-amino-pelargonic acid synthase</fullName>
    </alternativeName>
    <alternativeName>
        <fullName evidence="10">8-amino-7-ketopelargonate synthase</fullName>
    </alternativeName>
</protein>
<dbReference type="PANTHER" id="PTHR13693:SF100">
    <property type="entry name" value="8-AMINO-7-OXONONANOATE SYNTHASE"/>
    <property type="match status" value="1"/>
</dbReference>
<evidence type="ECO:0000256" key="9">
    <source>
        <dbReference type="ARBA" id="ARBA00032610"/>
    </source>
</evidence>
<comment type="subunit">
    <text evidence="4">Homodimer.</text>
</comment>
<sequence length="396" mass="41913">MTRFDPLFRQALADLDAESRRRRLRAFVPAGPALLERADRQRLIDFSSNDYLGLSCHPALIERAAEWAGRFGAGSGASRLVTGTRPLHERVEAKFAALKGCEAALLFASGWQANASLVPALARLSMEQAGAMPLVFTDRLNHASLHQGCAAAGVRQIRFRHNDLGHLEALLESRADEPGLRVILTESVFSMDGDRADIPALAALAERYEAFLCLDEAHATGVLGAGGAGLAGGAPWGVHLVMGTFSKALGGMGACIAGSRALCDWLLNTASGFVFSTSLPPSVLGAADAALDLLPELGAERERVARHGERLRTLLAEAGFSTGASSTQIVPVMIGGAEEAMEAARKLEAEGFLTAAIRPPTVPRGESRLRVTLSAAHDEEMVEHLVDAIIRQCGPG</sequence>
<dbReference type="SUPFAM" id="SSF53383">
    <property type="entry name" value="PLP-dependent transferases"/>
    <property type="match status" value="1"/>
</dbReference>
<evidence type="ECO:0000256" key="11">
    <source>
        <dbReference type="ARBA" id="ARBA00047715"/>
    </source>
</evidence>
<gene>
    <name evidence="14" type="ORF">AOE01nite_21950</name>
</gene>
<keyword evidence="6" id="KW-0808">Transferase</keyword>
<dbReference type="InterPro" id="IPR015424">
    <property type="entry name" value="PyrdxlP-dep_Trfase"/>
</dbReference>
<comment type="similarity">
    <text evidence="3">Belongs to the class-II pyridoxal-phosphate-dependent aminotransferase family. BioF subfamily.</text>
</comment>
<comment type="caution">
    <text evidence="14">The sequence shown here is derived from an EMBL/GenBank/DDBJ whole genome shotgun (WGS) entry which is preliminary data.</text>
</comment>
<evidence type="ECO:0000256" key="1">
    <source>
        <dbReference type="ARBA" id="ARBA00001933"/>
    </source>
</evidence>
<organism evidence="14 15">
    <name type="scientific">Acetobacter oeni</name>
    <dbReference type="NCBI Taxonomy" id="304077"/>
    <lineage>
        <taxon>Bacteria</taxon>
        <taxon>Pseudomonadati</taxon>
        <taxon>Pseudomonadota</taxon>
        <taxon>Alphaproteobacteria</taxon>
        <taxon>Acetobacterales</taxon>
        <taxon>Acetobacteraceae</taxon>
        <taxon>Acetobacter</taxon>
    </lineage>
</organism>
<dbReference type="EC" id="2.3.1.47" evidence="5"/>
<evidence type="ECO:0000256" key="10">
    <source>
        <dbReference type="ARBA" id="ARBA00033381"/>
    </source>
</evidence>
<evidence type="ECO:0000259" key="13">
    <source>
        <dbReference type="Pfam" id="PF00155"/>
    </source>
</evidence>
<keyword evidence="15" id="KW-1185">Reference proteome</keyword>
<dbReference type="PROSITE" id="PS00599">
    <property type="entry name" value="AA_TRANSFER_CLASS_2"/>
    <property type="match status" value="1"/>
</dbReference>
<comment type="catalytic activity">
    <reaction evidence="11">
        <text>6-carboxyhexanoyl-[ACP] + L-alanine + H(+) = (8S)-8-amino-7-oxononanoate + holo-[ACP] + CO2</text>
        <dbReference type="Rhea" id="RHEA:42288"/>
        <dbReference type="Rhea" id="RHEA-COMP:9685"/>
        <dbReference type="Rhea" id="RHEA-COMP:9955"/>
        <dbReference type="ChEBI" id="CHEBI:15378"/>
        <dbReference type="ChEBI" id="CHEBI:16526"/>
        <dbReference type="ChEBI" id="CHEBI:57972"/>
        <dbReference type="ChEBI" id="CHEBI:64479"/>
        <dbReference type="ChEBI" id="CHEBI:78846"/>
        <dbReference type="ChEBI" id="CHEBI:149468"/>
        <dbReference type="EC" id="2.3.1.47"/>
    </reaction>
</comment>
<dbReference type="Gene3D" id="3.40.640.10">
    <property type="entry name" value="Type I PLP-dependent aspartate aminotransferase-like (Major domain)"/>
    <property type="match status" value="1"/>
</dbReference>
<keyword evidence="8 12" id="KW-0663">Pyridoxal phosphate</keyword>
<dbReference type="EMBL" id="BJYG01000030">
    <property type="protein sequence ID" value="GEN63971.1"/>
    <property type="molecule type" value="Genomic_DNA"/>
</dbReference>
<reference evidence="14 15" key="1">
    <citation type="submission" date="2019-07" db="EMBL/GenBank/DDBJ databases">
        <title>Whole genome shotgun sequence of Acetobacter oeni NBRC 105207.</title>
        <authorList>
            <person name="Hosoyama A."/>
            <person name="Uohara A."/>
            <person name="Ohji S."/>
            <person name="Ichikawa N."/>
        </authorList>
    </citation>
    <scope>NUCLEOTIDE SEQUENCE [LARGE SCALE GENOMIC DNA]</scope>
    <source>
        <strain evidence="14 15">NBRC 105207</strain>
    </source>
</reference>
<dbReference type="InterPro" id="IPR015422">
    <property type="entry name" value="PyrdxlP-dep_Trfase_small"/>
</dbReference>
<comment type="cofactor">
    <cofactor evidence="1 12">
        <name>pyridoxal 5'-phosphate</name>
        <dbReference type="ChEBI" id="CHEBI:597326"/>
    </cofactor>
</comment>
<evidence type="ECO:0000256" key="2">
    <source>
        <dbReference type="ARBA" id="ARBA00004746"/>
    </source>
</evidence>
<evidence type="ECO:0000256" key="8">
    <source>
        <dbReference type="ARBA" id="ARBA00022898"/>
    </source>
</evidence>
<dbReference type="Gene3D" id="3.90.1150.10">
    <property type="entry name" value="Aspartate Aminotransferase, domain 1"/>
    <property type="match status" value="1"/>
</dbReference>
<dbReference type="Proteomes" id="UP000321746">
    <property type="component" value="Unassembled WGS sequence"/>
</dbReference>
<dbReference type="GO" id="GO:0030170">
    <property type="term" value="F:pyridoxal phosphate binding"/>
    <property type="evidence" value="ECO:0007669"/>
    <property type="project" value="InterPro"/>
</dbReference>
<keyword evidence="7" id="KW-0093">Biotin biosynthesis</keyword>
<comment type="pathway">
    <text evidence="2">Cofactor biosynthesis; biotin biosynthesis.</text>
</comment>
<evidence type="ECO:0000256" key="5">
    <source>
        <dbReference type="ARBA" id="ARBA00013187"/>
    </source>
</evidence>
<dbReference type="InterPro" id="IPR050087">
    <property type="entry name" value="AON_synthase_class-II"/>
</dbReference>
<dbReference type="Pfam" id="PF00155">
    <property type="entry name" value="Aminotran_1_2"/>
    <property type="match status" value="1"/>
</dbReference>
<dbReference type="GO" id="GO:0009102">
    <property type="term" value="P:biotin biosynthetic process"/>
    <property type="evidence" value="ECO:0007669"/>
    <property type="project" value="UniProtKB-KW"/>
</dbReference>
<proteinExistence type="inferred from homology"/>
<dbReference type="RefSeq" id="WP_146889665.1">
    <property type="nucleotide sequence ID" value="NZ_BJYG01000030.1"/>
</dbReference>
<dbReference type="InterPro" id="IPR015421">
    <property type="entry name" value="PyrdxlP-dep_Trfase_major"/>
</dbReference>
<feature type="domain" description="Aminotransferase class I/classII large" evidence="13">
    <location>
        <begin position="43"/>
        <end position="389"/>
    </location>
</feature>
<dbReference type="OrthoDB" id="9807157at2"/>
<evidence type="ECO:0000256" key="7">
    <source>
        <dbReference type="ARBA" id="ARBA00022756"/>
    </source>
</evidence>